<keyword evidence="3" id="KW-0336">GPI-anchor</keyword>
<keyword evidence="6" id="KW-1015">Disulfide bond</keyword>
<dbReference type="Proteomes" id="UP001418222">
    <property type="component" value="Unassembled WGS sequence"/>
</dbReference>
<feature type="region of interest" description="Disordered" evidence="8">
    <location>
        <begin position="1"/>
        <end position="44"/>
    </location>
</feature>
<keyword evidence="7" id="KW-0325">Glycoprotein</keyword>
<feature type="compositionally biased region" description="Polar residues" evidence="8">
    <location>
        <begin position="14"/>
        <end position="40"/>
    </location>
</feature>
<evidence type="ECO:0000256" key="6">
    <source>
        <dbReference type="ARBA" id="ARBA00023157"/>
    </source>
</evidence>
<dbReference type="InterPro" id="IPR044788">
    <property type="entry name" value="X8_dom_prot"/>
</dbReference>
<evidence type="ECO:0000256" key="8">
    <source>
        <dbReference type="SAM" id="MobiDB-lite"/>
    </source>
</evidence>
<comment type="caution">
    <text evidence="10">The sequence shown here is derived from an EMBL/GenBank/DDBJ whole genome shotgun (WGS) entry which is preliminary data.</text>
</comment>
<feature type="domain" description="X8" evidence="9">
    <location>
        <begin position="48"/>
        <end position="132"/>
    </location>
</feature>
<evidence type="ECO:0000313" key="10">
    <source>
        <dbReference type="EMBL" id="KAK8923622.1"/>
    </source>
</evidence>
<evidence type="ECO:0000256" key="5">
    <source>
        <dbReference type="ARBA" id="ARBA00023136"/>
    </source>
</evidence>
<dbReference type="Pfam" id="PF07983">
    <property type="entry name" value="X8"/>
    <property type="match status" value="1"/>
</dbReference>
<name>A0AAP0B192_9ASPA</name>
<proteinExistence type="predicted"/>
<dbReference type="Gene3D" id="1.20.58.1040">
    <property type="match status" value="1"/>
</dbReference>
<dbReference type="FunFam" id="1.20.58.1040:FF:000001">
    <property type="entry name" value="Glucan endo-1,3-beta-glucosidase 4"/>
    <property type="match status" value="1"/>
</dbReference>
<dbReference type="PANTHER" id="PTHR31044:SF52">
    <property type="entry name" value="OS01G0631500 PROTEIN"/>
    <property type="match status" value="1"/>
</dbReference>
<evidence type="ECO:0000256" key="3">
    <source>
        <dbReference type="ARBA" id="ARBA00022622"/>
    </source>
</evidence>
<dbReference type="EMBL" id="JBBWWQ010000017">
    <property type="protein sequence ID" value="KAK8923622.1"/>
    <property type="molecule type" value="Genomic_DNA"/>
</dbReference>
<dbReference type="InterPro" id="IPR012946">
    <property type="entry name" value="X8"/>
</dbReference>
<reference evidence="10 11" key="1">
    <citation type="journal article" date="2022" name="Nat. Plants">
        <title>Genomes of leafy and leafless Platanthera orchids illuminate the evolution of mycoheterotrophy.</title>
        <authorList>
            <person name="Li M.H."/>
            <person name="Liu K.W."/>
            <person name="Li Z."/>
            <person name="Lu H.C."/>
            <person name="Ye Q.L."/>
            <person name="Zhang D."/>
            <person name="Wang J.Y."/>
            <person name="Li Y.F."/>
            <person name="Zhong Z.M."/>
            <person name="Liu X."/>
            <person name="Yu X."/>
            <person name="Liu D.K."/>
            <person name="Tu X.D."/>
            <person name="Liu B."/>
            <person name="Hao Y."/>
            <person name="Liao X.Y."/>
            <person name="Jiang Y.T."/>
            <person name="Sun W.H."/>
            <person name="Chen J."/>
            <person name="Chen Y.Q."/>
            <person name="Ai Y."/>
            <person name="Zhai J.W."/>
            <person name="Wu S.S."/>
            <person name="Zhou Z."/>
            <person name="Hsiao Y.Y."/>
            <person name="Wu W.L."/>
            <person name="Chen Y.Y."/>
            <person name="Lin Y.F."/>
            <person name="Hsu J.L."/>
            <person name="Li C.Y."/>
            <person name="Wang Z.W."/>
            <person name="Zhao X."/>
            <person name="Zhong W.Y."/>
            <person name="Ma X.K."/>
            <person name="Ma L."/>
            <person name="Huang J."/>
            <person name="Chen G.Z."/>
            <person name="Huang M.Z."/>
            <person name="Huang L."/>
            <person name="Peng D.H."/>
            <person name="Luo Y.B."/>
            <person name="Zou S.Q."/>
            <person name="Chen S.P."/>
            <person name="Lan S."/>
            <person name="Tsai W.C."/>
            <person name="Van de Peer Y."/>
            <person name="Liu Z.J."/>
        </authorList>
    </citation>
    <scope>NUCLEOTIDE SEQUENCE [LARGE SCALE GENOMIC DNA]</scope>
    <source>
        <strain evidence="10">Lor287</strain>
    </source>
</reference>
<keyword evidence="5" id="KW-0472">Membrane</keyword>
<evidence type="ECO:0000259" key="9">
    <source>
        <dbReference type="SMART" id="SM00768"/>
    </source>
</evidence>
<accession>A0AAP0B192</accession>
<dbReference type="SMART" id="SM00768">
    <property type="entry name" value="X8"/>
    <property type="match status" value="1"/>
</dbReference>
<keyword evidence="4" id="KW-0732">Signal</keyword>
<dbReference type="GO" id="GO:0098552">
    <property type="term" value="C:side of membrane"/>
    <property type="evidence" value="ECO:0007669"/>
    <property type="project" value="UniProtKB-KW"/>
</dbReference>
<evidence type="ECO:0000256" key="1">
    <source>
        <dbReference type="ARBA" id="ARBA00004609"/>
    </source>
</evidence>
<evidence type="ECO:0000256" key="2">
    <source>
        <dbReference type="ARBA" id="ARBA00022475"/>
    </source>
</evidence>
<protein>
    <submittedName>
        <fullName evidence="10">Glucan endo-1,3-beta-glucosidase 1</fullName>
    </submittedName>
</protein>
<evidence type="ECO:0000256" key="4">
    <source>
        <dbReference type="ARBA" id="ARBA00022729"/>
    </source>
</evidence>
<organism evidence="10 11">
    <name type="scientific">Platanthera zijinensis</name>
    <dbReference type="NCBI Taxonomy" id="2320716"/>
    <lineage>
        <taxon>Eukaryota</taxon>
        <taxon>Viridiplantae</taxon>
        <taxon>Streptophyta</taxon>
        <taxon>Embryophyta</taxon>
        <taxon>Tracheophyta</taxon>
        <taxon>Spermatophyta</taxon>
        <taxon>Magnoliopsida</taxon>
        <taxon>Liliopsida</taxon>
        <taxon>Asparagales</taxon>
        <taxon>Orchidaceae</taxon>
        <taxon>Orchidoideae</taxon>
        <taxon>Orchideae</taxon>
        <taxon>Orchidinae</taxon>
        <taxon>Platanthera</taxon>
    </lineage>
</organism>
<evidence type="ECO:0000313" key="11">
    <source>
        <dbReference type="Proteomes" id="UP001418222"/>
    </source>
</evidence>
<keyword evidence="3" id="KW-0449">Lipoprotein</keyword>
<sequence>MPQFDVVTPIPTIPASNPANPTAGRTPSYDPYTTPTMETPSSSSSGSSWCIAAPSAAQASLQAALDYACGHGGTDCSQIKPGGSCFVPDTVRDHASYAFNIYYEKTPIPGSCDFGGNAVITNIDPSTSTCRYPSTSTSSSVLNTTNPSGSTIYGSAPPDSSGRDSMFRTLYPWLAFLGILISAS</sequence>
<dbReference type="GO" id="GO:0005886">
    <property type="term" value="C:plasma membrane"/>
    <property type="evidence" value="ECO:0007669"/>
    <property type="project" value="UniProtKB-SubCell"/>
</dbReference>
<gene>
    <name evidence="10" type="ORF">KSP39_PZI019537</name>
</gene>
<dbReference type="AlphaFoldDB" id="A0AAP0B192"/>
<dbReference type="GO" id="GO:0009506">
    <property type="term" value="C:plasmodesma"/>
    <property type="evidence" value="ECO:0007669"/>
    <property type="project" value="UniProtKB-ARBA"/>
</dbReference>
<comment type="subcellular location">
    <subcellularLocation>
        <location evidence="1">Cell membrane</location>
        <topology evidence="1">Lipid-anchor</topology>
        <topology evidence="1">GPI-anchor</topology>
    </subcellularLocation>
</comment>
<keyword evidence="2" id="KW-1003">Cell membrane</keyword>
<evidence type="ECO:0000256" key="7">
    <source>
        <dbReference type="ARBA" id="ARBA00023180"/>
    </source>
</evidence>
<keyword evidence="11" id="KW-1185">Reference proteome</keyword>
<dbReference type="PANTHER" id="PTHR31044">
    <property type="entry name" value="BETA-1,3 GLUCANASE"/>
    <property type="match status" value="1"/>
</dbReference>